<feature type="coiled-coil region" evidence="1">
    <location>
        <begin position="231"/>
        <end position="310"/>
    </location>
</feature>
<sequence>MVILSSAFCLYVLSFALLICLCFSFVDFVMDRRSMMAIAKAKAAEEIAAKAAEAARRAAAGGSGATADAAPKPAPSKKKRPAADGQKKLTEAGVSVSKRTKRAPSPSPATEAGTLTVPSVDDGGPVVDLTAADNAAPSLPLVQEPRTKRAGKEIAGATYQKVVEYPVSGGVFNDLVPGHVVLAQAMPGKDRAYLKKLGDVKIYEGSMDLLVQSAFMLMESHKRQYWEIARLKELEQKAASADEAVACLDRLREDAKALQARADEAAAARDDALAKLEESKRELEAERRKNEEAVKAKSEAEAAAVRAADEAVEKFLAEGWRADERLPWCYEVVASRLESWGMNSPAGQQYFSREMSVYYNLGQERMQRLLCRRLSRALKAMNYTSGWARRNLKLPKLMKDPEEQAKLPLSERESPIESSGLGEPDYTEFDFLDDATSAAAAAEEGFDEAEEAAEEGADEVEEPAADEGAPEA</sequence>
<gene>
    <name evidence="3" type="ORF">CEURO_LOCUS17055</name>
</gene>
<organism evidence="3 4">
    <name type="scientific">Cuscuta europaea</name>
    <name type="common">European dodder</name>
    <dbReference type="NCBI Taxonomy" id="41803"/>
    <lineage>
        <taxon>Eukaryota</taxon>
        <taxon>Viridiplantae</taxon>
        <taxon>Streptophyta</taxon>
        <taxon>Embryophyta</taxon>
        <taxon>Tracheophyta</taxon>
        <taxon>Spermatophyta</taxon>
        <taxon>Magnoliopsida</taxon>
        <taxon>eudicotyledons</taxon>
        <taxon>Gunneridae</taxon>
        <taxon>Pentapetalae</taxon>
        <taxon>asterids</taxon>
        <taxon>lamiids</taxon>
        <taxon>Solanales</taxon>
        <taxon>Convolvulaceae</taxon>
        <taxon>Cuscuteae</taxon>
        <taxon>Cuscuta</taxon>
        <taxon>Cuscuta subgen. Cuscuta</taxon>
    </lineage>
</organism>
<feature type="compositionally biased region" description="Acidic residues" evidence="2">
    <location>
        <begin position="444"/>
        <end position="472"/>
    </location>
</feature>
<dbReference type="EMBL" id="CAMAPE010000048">
    <property type="protein sequence ID" value="CAH9105795.1"/>
    <property type="molecule type" value="Genomic_DNA"/>
</dbReference>
<name>A0A9P1EGY1_CUSEU</name>
<dbReference type="AlphaFoldDB" id="A0A9P1EGY1"/>
<proteinExistence type="predicted"/>
<feature type="region of interest" description="Disordered" evidence="2">
    <location>
        <begin position="402"/>
        <end position="472"/>
    </location>
</feature>
<feature type="compositionally biased region" description="Basic and acidic residues" evidence="2">
    <location>
        <begin position="402"/>
        <end position="415"/>
    </location>
</feature>
<feature type="compositionally biased region" description="Low complexity" evidence="2">
    <location>
        <begin position="117"/>
        <end position="128"/>
    </location>
</feature>
<comment type="caution">
    <text evidence="3">The sequence shown here is derived from an EMBL/GenBank/DDBJ whole genome shotgun (WGS) entry which is preliminary data.</text>
</comment>
<feature type="compositionally biased region" description="Basic and acidic residues" evidence="2">
    <location>
        <begin position="81"/>
        <end position="90"/>
    </location>
</feature>
<evidence type="ECO:0000313" key="4">
    <source>
        <dbReference type="Proteomes" id="UP001152484"/>
    </source>
</evidence>
<feature type="compositionally biased region" description="Low complexity" evidence="2">
    <location>
        <begin position="61"/>
        <end position="71"/>
    </location>
</feature>
<evidence type="ECO:0000256" key="2">
    <source>
        <dbReference type="SAM" id="MobiDB-lite"/>
    </source>
</evidence>
<keyword evidence="1" id="KW-0175">Coiled coil</keyword>
<protein>
    <submittedName>
        <fullName evidence="3">Uncharacterized protein</fullName>
    </submittedName>
</protein>
<evidence type="ECO:0000313" key="3">
    <source>
        <dbReference type="EMBL" id="CAH9105795.1"/>
    </source>
</evidence>
<keyword evidence="4" id="KW-1185">Reference proteome</keyword>
<accession>A0A9P1EGY1</accession>
<feature type="region of interest" description="Disordered" evidence="2">
    <location>
        <begin position="61"/>
        <end position="129"/>
    </location>
</feature>
<reference evidence="3" key="1">
    <citation type="submission" date="2022-07" db="EMBL/GenBank/DDBJ databases">
        <authorList>
            <person name="Macas J."/>
            <person name="Novak P."/>
            <person name="Neumann P."/>
        </authorList>
    </citation>
    <scope>NUCLEOTIDE SEQUENCE</scope>
</reference>
<evidence type="ECO:0000256" key="1">
    <source>
        <dbReference type="SAM" id="Coils"/>
    </source>
</evidence>
<dbReference type="Proteomes" id="UP001152484">
    <property type="component" value="Unassembled WGS sequence"/>
</dbReference>